<dbReference type="Gene3D" id="1.10.10.60">
    <property type="entry name" value="Homeodomain-like"/>
    <property type="match status" value="1"/>
</dbReference>
<keyword evidence="13" id="KW-0472">Membrane</keyword>
<evidence type="ECO:0000259" key="17">
    <source>
        <dbReference type="PROSITE" id="PS50110"/>
    </source>
</evidence>
<evidence type="ECO:0000259" key="15">
    <source>
        <dbReference type="PROSITE" id="PS01124"/>
    </source>
</evidence>
<dbReference type="InterPro" id="IPR036890">
    <property type="entry name" value="HATPase_C_sf"/>
</dbReference>
<dbReference type="FunFam" id="2.60.40.10:FF:000791">
    <property type="entry name" value="Two-component system sensor histidine kinase/response regulator"/>
    <property type="match status" value="1"/>
</dbReference>
<dbReference type="Pfam" id="PF00072">
    <property type="entry name" value="Response_reg"/>
    <property type="match status" value="1"/>
</dbReference>
<dbReference type="SMART" id="SM00448">
    <property type="entry name" value="REC"/>
    <property type="match status" value="1"/>
</dbReference>
<dbReference type="InterPro" id="IPR009057">
    <property type="entry name" value="Homeodomain-like_sf"/>
</dbReference>
<organism evidence="18 19">
    <name type="scientific">Sinomicrobium pectinilyticum</name>
    <dbReference type="NCBI Taxonomy" id="1084421"/>
    <lineage>
        <taxon>Bacteria</taxon>
        <taxon>Pseudomonadati</taxon>
        <taxon>Bacteroidota</taxon>
        <taxon>Flavobacteriia</taxon>
        <taxon>Flavobacteriales</taxon>
        <taxon>Flavobacteriaceae</taxon>
        <taxon>Sinomicrobium</taxon>
    </lineage>
</organism>
<evidence type="ECO:0000256" key="2">
    <source>
        <dbReference type="ARBA" id="ARBA00012438"/>
    </source>
</evidence>
<dbReference type="InterPro" id="IPR003594">
    <property type="entry name" value="HATPase_dom"/>
</dbReference>
<name>A0A3N0EH37_SINP1</name>
<dbReference type="InterPro" id="IPR015943">
    <property type="entry name" value="WD40/YVTN_repeat-like_dom_sf"/>
</dbReference>
<keyword evidence="6 18" id="KW-0418">Kinase</keyword>
<reference evidence="18 19" key="1">
    <citation type="submission" date="2018-10" db="EMBL/GenBank/DDBJ databases">
        <title>Sinomicrobium pectinilyticum sp. nov., a pectinase-producing bacterium isolated from alkaline and saline soil, and emended description of the genus Sinomicrobium.</title>
        <authorList>
            <person name="Cheng B."/>
            <person name="Li C."/>
            <person name="Lai Q."/>
            <person name="Du M."/>
            <person name="Shao Z."/>
            <person name="Xu P."/>
            <person name="Yang C."/>
        </authorList>
    </citation>
    <scope>NUCLEOTIDE SEQUENCE [LARGE SCALE GENOMIC DNA]</scope>
    <source>
        <strain evidence="18 19">5DNS001</strain>
    </source>
</reference>
<gene>
    <name evidence="18" type="ORF">ED312_10330</name>
</gene>
<dbReference type="InterPro" id="IPR018060">
    <property type="entry name" value="HTH_AraC"/>
</dbReference>
<comment type="catalytic activity">
    <reaction evidence="1">
        <text>ATP + protein L-histidine = ADP + protein N-phospho-L-histidine.</text>
        <dbReference type="EC" id="2.7.13.3"/>
    </reaction>
</comment>
<evidence type="ECO:0000256" key="12">
    <source>
        <dbReference type="PROSITE-ProRule" id="PRU00169"/>
    </source>
</evidence>
<dbReference type="Pfam" id="PF12833">
    <property type="entry name" value="HTH_18"/>
    <property type="match status" value="1"/>
</dbReference>
<dbReference type="EMBL" id="RJTM01000072">
    <property type="protein sequence ID" value="RNL87200.1"/>
    <property type="molecule type" value="Genomic_DNA"/>
</dbReference>
<keyword evidence="3 12" id="KW-0597">Phosphoprotein</keyword>
<dbReference type="SUPFAM" id="SSF63829">
    <property type="entry name" value="Calcium-dependent phosphotriesterase"/>
    <property type="match status" value="3"/>
</dbReference>
<dbReference type="FunFam" id="3.30.565.10:FF:000037">
    <property type="entry name" value="Hybrid sensor histidine kinase/response regulator"/>
    <property type="match status" value="1"/>
</dbReference>
<keyword evidence="4" id="KW-0808">Transferase</keyword>
<feature type="domain" description="Histidine kinase" evidence="16">
    <location>
        <begin position="860"/>
        <end position="1081"/>
    </location>
</feature>
<dbReference type="SUPFAM" id="SSF52172">
    <property type="entry name" value="CheY-like"/>
    <property type="match status" value="1"/>
</dbReference>
<evidence type="ECO:0000256" key="14">
    <source>
        <dbReference type="SAM" id="SignalP"/>
    </source>
</evidence>
<dbReference type="SUPFAM" id="SSF46689">
    <property type="entry name" value="Homeodomain-like"/>
    <property type="match status" value="1"/>
</dbReference>
<feature type="chain" id="PRO_5018069816" description="histidine kinase" evidence="14">
    <location>
        <begin position="24"/>
        <end position="1384"/>
    </location>
</feature>
<dbReference type="Pfam" id="PF00512">
    <property type="entry name" value="HisKA"/>
    <property type="match status" value="1"/>
</dbReference>
<dbReference type="PROSITE" id="PS50109">
    <property type="entry name" value="HIS_KIN"/>
    <property type="match status" value="1"/>
</dbReference>
<dbReference type="InterPro" id="IPR018062">
    <property type="entry name" value="HTH_AraC-typ_CS"/>
</dbReference>
<dbReference type="OrthoDB" id="1522078at2"/>
<evidence type="ECO:0000256" key="11">
    <source>
        <dbReference type="ARBA" id="ARBA00023163"/>
    </source>
</evidence>
<dbReference type="SMART" id="SM00387">
    <property type="entry name" value="HATPase_c"/>
    <property type="match status" value="1"/>
</dbReference>
<dbReference type="GO" id="GO:0003700">
    <property type="term" value="F:DNA-binding transcription factor activity"/>
    <property type="evidence" value="ECO:0007669"/>
    <property type="project" value="InterPro"/>
</dbReference>
<evidence type="ECO:0000256" key="3">
    <source>
        <dbReference type="ARBA" id="ARBA00022553"/>
    </source>
</evidence>
<protein>
    <recommendedName>
        <fullName evidence="2">histidine kinase</fullName>
        <ecNumber evidence="2">2.7.13.3</ecNumber>
    </recommendedName>
</protein>
<feature type="domain" description="HTH araC/xylS-type" evidence="15">
    <location>
        <begin position="1280"/>
        <end position="1379"/>
    </location>
</feature>
<feature type="signal peptide" evidence="14">
    <location>
        <begin position="1"/>
        <end position="23"/>
    </location>
</feature>
<evidence type="ECO:0000313" key="19">
    <source>
        <dbReference type="Proteomes" id="UP000267469"/>
    </source>
</evidence>
<dbReference type="InterPro" id="IPR001789">
    <property type="entry name" value="Sig_transdc_resp-reg_receiver"/>
</dbReference>
<keyword evidence="14" id="KW-0732">Signal</keyword>
<dbReference type="GO" id="GO:0043565">
    <property type="term" value="F:sequence-specific DNA binding"/>
    <property type="evidence" value="ECO:0007669"/>
    <property type="project" value="InterPro"/>
</dbReference>
<evidence type="ECO:0000256" key="4">
    <source>
        <dbReference type="ARBA" id="ARBA00022679"/>
    </source>
</evidence>
<dbReference type="InterPro" id="IPR011123">
    <property type="entry name" value="Y_Y_Y"/>
</dbReference>
<dbReference type="SUPFAM" id="SSF47384">
    <property type="entry name" value="Homodimeric domain of signal transducing histidine kinase"/>
    <property type="match status" value="1"/>
</dbReference>
<evidence type="ECO:0000259" key="16">
    <source>
        <dbReference type="PROSITE" id="PS50109"/>
    </source>
</evidence>
<dbReference type="InterPro" id="IPR003661">
    <property type="entry name" value="HisK_dim/P_dom"/>
</dbReference>
<evidence type="ECO:0000256" key="8">
    <source>
        <dbReference type="ARBA" id="ARBA00023012"/>
    </source>
</evidence>
<dbReference type="InterPro" id="IPR004358">
    <property type="entry name" value="Sig_transdc_His_kin-like_C"/>
</dbReference>
<dbReference type="Pfam" id="PF07495">
    <property type="entry name" value="Y_Y_Y"/>
    <property type="match status" value="1"/>
</dbReference>
<evidence type="ECO:0000313" key="18">
    <source>
        <dbReference type="EMBL" id="RNL87200.1"/>
    </source>
</evidence>
<dbReference type="CDD" id="cd00075">
    <property type="entry name" value="HATPase"/>
    <property type="match status" value="1"/>
</dbReference>
<dbReference type="PROSITE" id="PS00041">
    <property type="entry name" value="HTH_ARAC_FAMILY_1"/>
    <property type="match status" value="1"/>
</dbReference>
<dbReference type="SUPFAM" id="SSF55874">
    <property type="entry name" value="ATPase domain of HSP90 chaperone/DNA topoisomerase II/histidine kinase"/>
    <property type="match status" value="1"/>
</dbReference>
<comment type="caution">
    <text evidence="18">The sequence shown here is derived from an EMBL/GenBank/DDBJ whole genome shotgun (WGS) entry which is preliminary data.</text>
</comment>
<dbReference type="PANTHER" id="PTHR43547">
    <property type="entry name" value="TWO-COMPONENT HISTIDINE KINASE"/>
    <property type="match status" value="1"/>
</dbReference>
<dbReference type="SMART" id="SM00342">
    <property type="entry name" value="HTH_ARAC"/>
    <property type="match status" value="1"/>
</dbReference>
<sequence length="1384" mass="157242">MLRLIRNIIYLLFFAGGNCILQAQDPALHFEHISYDEDFSPSMISCLAQSDRGFVWIGTENGLFRYDGYRFYRYMRDKSQGSLSNNHVNVIFEDSEGLLWVGTNHGVNLFNKNRDNFSPVDVSMTKGGRNYISSFVEDGDQNVWVGTFGGVKKLNKKNKLLDNITSDSNFTLNKSRVLSLFYDKDYGILAGTAQGLQCFDPATSELRELPEILRENKKFLKAKIWKIIKEPDGDLWFGTETMGTFLYSPEKKTLVQFMHQYDDSTSISSNWINDIIAIDDNILWFATKDGLSVYDQAKAAFTQYKHHPLNNSSLTDNDIRCFLKDRHGCIWAGTVAGGINFYNKANSNFINVGETIGQGFGLNNSIVRALARENDHALWVGTYGGGLTYIDFNRRSSVSYMIEDKVDKKNKNVITALEQKNRHQLVCGTFNGLYTFDKRNKQFTPVPLSAHGGVEDERPITSLLADNGDIWVGTDGNGLKRVLKDGGVEHYLHERSPNSLSDNFIMDLENSKKGIWISTQNGLNYFDKSLKKVTRIYRTGGGPLSIGNNSLTVLFTDSKERLWIGGDYDGLFCFDRASETFSRLNKEKGFTNAAIKSITEDTGGNIWVSSEDFLFKISVKDSSTALKETDFKIAKYADKDGVSVKQFSYNTGLALNEKQLVFGSTRGLTVFEPDKLYKTPNDSEIVFTTLIINNETIEPGPGNAILKKTISETSEITINYDQGYVGLEFSSLNFINPGKSRYAYKLDDDLRKDEWHDTGTQNRINLSNLNPGNYLLSIKSTNEDNNWNPRIKTLQIHVLPPWWKTWWAYLVYFLLLLSCGFTIFRFVSNRVKLKRKLFLEHVESERKQEMLNMQLNFFTNISHEIRTPLTLIKGPIEELLSVSGKDPKTESKLKTIQQNSDRLLKLVNELLDFRKSEKGLMRIHCRKQDIVSFCFEIYESFKELAAKKNIEYKFVLNSSSVQVYFDRDQLEKVIFNLLSNAFKFTGKNGKIVFAVEQPAQDGKKVLIKIKDNGIGIPENSKDTIFNRFFQVDNRGIHNMGSGVGLALSKTIVELHKGEITVPEEKESWANTVFQIALLLGKDHLNADQVSESETDVYHTVIDAENIPSKIPGSFEDDVDEEFTFNDFDPGKKTIFAVEDNDQVRRFITNILYEKYNVMDFSNAGDAISYMEKEIPDLIISDIMMPEMDGLQFCKHVKTNESTNHIPVILLTAKASLDNKIEGLSTGADAYISKPFSTKILMLSVQNLLKSKEVFRQKYSGNFIFDSDLDTLTTPEELFLKKLMKIIAENIENPDFDVSMLVDKIGMSRTVLYKKVNTLTDHSVASLIKQARLKKAADIISKTTFPISEVAFMVGFNDRKHFSREFKKVYKVSPTAYKDSGYTTE</sequence>
<feature type="domain" description="Response regulatory" evidence="17">
    <location>
        <begin position="1133"/>
        <end position="1248"/>
    </location>
</feature>
<dbReference type="InterPro" id="IPR005467">
    <property type="entry name" value="His_kinase_dom"/>
</dbReference>
<feature type="transmembrane region" description="Helical" evidence="13">
    <location>
        <begin position="806"/>
        <end position="827"/>
    </location>
</feature>
<dbReference type="PROSITE" id="PS50110">
    <property type="entry name" value="RESPONSE_REGULATORY"/>
    <property type="match status" value="1"/>
</dbReference>
<keyword evidence="8" id="KW-0902">Two-component regulatory system</keyword>
<dbReference type="CDD" id="cd00082">
    <property type="entry name" value="HisKA"/>
    <property type="match status" value="1"/>
</dbReference>
<keyword evidence="7" id="KW-0067">ATP-binding</keyword>
<dbReference type="Gene3D" id="1.10.287.130">
    <property type="match status" value="1"/>
</dbReference>
<evidence type="ECO:0000256" key="7">
    <source>
        <dbReference type="ARBA" id="ARBA00022840"/>
    </source>
</evidence>
<keyword evidence="9" id="KW-0805">Transcription regulation</keyword>
<dbReference type="PRINTS" id="PR00344">
    <property type="entry name" value="BCTRLSENSOR"/>
</dbReference>
<dbReference type="InterPro" id="IPR036097">
    <property type="entry name" value="HisK_dim/P_sf"/>
</dbReference>
<keyword evidence="11" id="KW-0804">Transcription</keyword>
<dbReference type="PANTHER" id="PTHR43547:SF2">
    <property type="entry name" value="HYBRID SIGNAL TRANSDUCTION HISTIDINE KINASE C"/>
    <property type="match status" value="1"/>
</dbReference>
<evidence type="ECO:0000256" key="6">
    <source>
        <dbReference type="ARBA" id="ARBA00022777"/>
    </source>
</evidence>
<dbReference type="Gene3D" id="2.60.40.10">
    <property type="entry name" value="Immunoglobulins"/>
    <property type="match status" value="1"/>
</dbReference>
<dbReference type="RefSeq" id="WP_123215934.1">
    <property type="nucleotide sequence ID" value="NZ_RJTM01000072.1"/>
</dbReference>
<dbReference type="Gene3D" id="3.40.50.2300">
    <property type="match status" value="1"/>
</dbReference>
<dbReference type="Pfam" id="PF07494">
    <property type="entry name" value="Reg_prop"/>
    <property type="match status" value="3"/>
</dbReference>
<keyword evidence="13" id="KW-0812">Transmembrane</keyword>
<keyword evidence="13" id="KW-1133">Transmembrane helix</keyword>
<dbReference type="Gene3D" id="3.30.565.10">
    <property type="entry name" value="Histidine kinase-like ATPase, C-terminal domain"/>
    <property type="match status" value="1"/>
</dbReference>
<feature type="modified residue" description="4-aspartylphosphate" evidence="12">
    <location>
        <position position="1181"/>
    </location>
</feature>
<dbReference type="InterPro" id="IPR011006">
    <property type="entry name" value="CheY-like_superfamily"/>
</dbReference>
<dbReference type="FunFam" id="1.10.287.130:FF:000045">
    <property type="entry name" value="Two-component system sensor histidine kinase/response regulator"/>
    <property type="match status" value="1"/>
</dbReference>
<evidence type="ECO:0000256" key="9">
    <source>
        <dbReference type="ARBA" id="ARBA00023015"/>
    </source>
</evidence>
<dbReference type="Pfam" id="PF02518">
    <property type="entry name" value="HATPase_c"/>
    <property type="match status" value="1"/>
</dbReference>
<dbReference type="PROSITE" id="PS01124">
    <property type="entry name" value="HTH_ARAC_FAMILY_2"/>
    <property type="match status" value="1"/>
</dbReference>
<dbReference type="EC" id="2.7.13.3" evidence="2"/>
<evidence type="ECO:0000256" key="13">
    <source>
        <dbReference type="SAM" id="Phobius"/>
    </source>
</evidence>
<evidence type="ECO:0000256" key="5">
    <source>
        <dbReference type="ARBA" id="ARBA00022741"/>
    </source>
</evidence>
<keyword evidence="5" id="KW-0547">Nucleotide-binding</keyword>
<keyword evidence="19" id="KW-1185">Reference proteome</keyword>
<dbReference type="InterPro" id="IPR013783">
    <property type="entry name" value="Ig-like_fold"/>
</dbReference>
<dbReference type="InterPro" id="IPR011110">
    <property type="entry name" value="Reg_prop"/>
</dbReference>
<dbReference type="Gene3D" id="2.130.10.10">
    <property type="entry name" value="YVTN repeat-like/Quinoprotein amine dehydrogenase"/>
    <property type="match status" value="2"/>
</dbReference>
<accession>A0A3N0EH37</accession>
<proteinExistence type="predicted"/>
<dbReference type="GO" id="GO:0005524">
    <property type="term" value="F:ATP binding"/>
    <property type="evidence" value="ECO:0007669"/>
    <property type="project" value="UniProtKB-KW"/>
</dbReference>
<evidence type="ECO:0000256" key="10">
    <source>
        <dbReference type="ARBA" id="ARBA00023125"/>
    </source>
</evidence>
<dbReference type="SMART" id="SM00388">
    <property type="entry name" value="HisKA"/>
    <property type="match status" value="1"/>
</dbReference>
<dbReference type="GO" id="GO:0000155">
    <property type="term" value="F:phosphorelay sensor kinase activity"/>
    <property type="evidence" value="ECO:0007669"/>
    <property type="project" value="InterPro"/>
</dbReference>
<keyword evidence="10" id="KW-0238">DNA-binding</keyword>
<evidence type="ECO:0000256" key="1">
    <source>
        <dbReference type="ARBA" id="ARBA00000085"/>
    </source>
</evidence>
<dbReference type="Proteomes" id="UP000267469">
    <property type="component" value="Unassembled WGS sequence"/>
</dbReference>